<keyword evidence="1" id="KW-0732">Signal</keyword>
<gene>
    <name evidence="2" type="ORF">BpHYR1_032626</name>
</gene>
<organism evidence="2 3">
    <name type="scientific">Brachionus plicatilis</name>
    <name type="common">Marine rotifer</name>
    <name type="synonym">Brachionus muelleri</name>
    <dbReference type="NCBI Taxonomy" id="10195"/>
    <lineage>
        <taxon>Eukaryota</taxon>
        <taxon>Metazoa</taxon>
        <taxon>Spiralia</taxon>
        <taxon>Gnathifera</taxon>
        <taxon>Rotifera</taxon>
        <taxon>Eurotatoria</taxon>
        <taxon>Monogononta</taxon>
        <taxon>Pseudotrocha</taxon>
        <taxon>Ploima</taxon>
        <taxon>Brachionidae</taxon>
        <taxon>Brachionus</taxon>
    </lineage>
</organism>
<dbReference type="OrthoDB" id="9987187at2759"/>
<reference evidence="2 3" key="1">
    <citation type="journal article" date="2018" name="Sci. Rep.">
        <title>Genomic signatures of local adaptation to the degree of environmental predictability in rotifers.</title>
        <authorList>
            <person name="Franch-Gras L."/>
            <person name="Hahn C."/>
            <person name="Garcia-Roger E.M."/>
            <person name="Carmona M.J."/>
            <person name="Serra M."/>
            <person name="Gomez A."/>
        </authorList>
    </citation>
    <scope>NUCLEOTIDE SEQUENCE [LARGE SCALE GENOMIC DNA]</scope>
    <source>
        <strain evidence="2">HYR1</strain>
    </source>
</reference>
<evidence type="ECO:0000313" key="3">
    <source>
        <dbReference type="Proteomes" id="UP000276133"/>
    </source>
</evidence>
<evidence type="ECO:0008006" key="4">
    <source>
        <dbReference type="Google" id="ProtNLM"/>
    </source>
</evidence>
<accession>A0A3M7QWE8</accession>
<name>A0A3M7QWE8_BRAPC</name>
<proteinExistence type="predicted"/>
<sequence length="217" mass="24872">MLSNVLILVVIFGIVHALPESLLRKNASNSKSVIGEKLEEDEDFSMHQLFSPYWLPLTFYNFYPQNNQNIIDDQSALNFFSNDLNRQLFLNQESVDLFPSIIQPSIMNIAPIQVNSPIVVVPLIKPFVIQKPTINSNGEVIIENLLGGIPFKCFGRPSGHYRDNYFCDVFHACVHGKQQKTYSCPFVGEAQYFDDNSRKCEFIRENPFGCNTIFFYN</sequence>
<feature type="chain" id="PRO_5018086079" description="Chitin-binding type-2 domain-containing protein" evidence="1">
    <location>
        <begin position="18"/>
        <end position="217"/>
    </location>
</feature>
<dbReference type="AlphaFoldDB" id="A0A3M7QWE8"/>
<evidence type="ECO:0000313" key="2">
    <source>
        <dbReference type="EMBL" id="RNA15441.1"/>
    </source>
</evidence>
<dbReference type="EMBL" id="REGN01004944">
    <property type="protein sequence ID" value="RNA15441.1"/>
    <property type="molecule type" value="Genomic_DNA"/>
</dbReference>
<dbReference type="Proteomes" id="UP000276133">
    <property type="component" value="Unassembled WGS sequence"/>
</dbReference>
<comment type="caution">
    <text evidence="2">The sequence shown here is derived from an EMBL/GenBank/DDBJ whole genome shotgun (WGS) entry which is preliminary data.</text>
</comment>
<feature type="signal peptide" evidence="1">
    <location>
        <begin position="1"/>
        <end position="17"/>
    </location>
</feature>
<protein>
    <recommendedName>
        <fullName evidence="4">Chitin-binding type-2 domain-containing protein</fullName>
    </recommendedName>
</protein>
<evidence type="ECO:0000256" key="1">
    <source>
        <dbReference type="SAM" id="SignalP"/>
    </source>
</evidence>
<keyword evidence="3" id="KW-1185">Reference proteome</keyword>